<sequence>MTTQAVTWEDFLDYLPSHHLVQDKKRTAMFVPAAFRDDTSDYDPVVDEVTGTPVINPASGKPYIRRSAANVLGYSMVVADIDGGWTIPDAIEHFAEFTYFAYTSYNHLVVDEDHPEPADRFRIVLPLAEDCPVGEWYARRKAMLAWLGPVDRSTLAVSRPFYIPACHPDHAGDALMWMNAGRLLDWRAFAAETFVAPVLTGDAIVGPQATRYAEVALEREAEALRHTGQGGRNPKLHEAAFNLGQLVATGALDRVVVEARLTEAGLAAGLGETEIRRTLRNGLEAGLQRPRNLPPTKPSFRDQLREKYFQKKQGNRKIANN</sequence>
<dbReference type="RefSeq" id="WP_306711964.1">
    <property type="nucleotide sequence ID" value="NZ_JAUJFI010000267.1"/>
</dbReference>
<organism evidence="1 2">
    <name type="scientific">Azospirillum isscasi</name>
    <dbReference type="NCBI Taxonomy" id="3053926"/>
    <lineage>
        <taxon>Bacteria</taxon>
        <taxon>Pseudomonadati</taxon>
        <taxon>Pseudomonadota</taxon>
        <taxon>Alphaproteobacteria</taxon>
        <taxon>Rhodospirillales</taxon>
        <taxon>Azospirillaceae</taxon>
        <taxon>Azospirillum</taxon>
    </lineage>
</organism>
<accession>A0ABU0WQK6</accession>
<reference evidence="1 2" key="1">
    <citation type="submission" date="2023-06" db="EMBL/GenBank/DDBJ databases">
        <title>Azospirillum isscasensis sp.nov, a bacterium isolated from rhizosphere soil of rice.</title>
        <authorList>
            <person name="Wang H."/>
        </authorList>
    </citation>
    <scope>NUCLEOTIDE SEQUENCE [LARGE SCALE GENOMIC DNA]</scope>
    <source>
        <strain evidence="1 2">C340-1</strain>
    </source>
</reference>
<dbReference type="EMBL" id="JAUJFI010000267">
    <property type="protein sequence ID" value="MDQ2106529.1"/>
    <property type="molecule type" value="Genomic_DNA"/>
</dbReference>
<name>A0ABU0WQK6_9PROT</name>
<evidence type="ECO:0000313" key="2">
    <source>
        <dbReference type="Proteomes" id="UP001227317"/>
    </source>
</evidence>
<keyword evidence="2" id="KW-1185">Reference proteome</keyword>
<proteinExistence type="predicted"/>
<comment type="caution">
    <text evidence="1">The sequence shown here is derived from an EMBL/GenBank/DDBJ whole genome shotgun (WGS) entry which is preliminary data.</text>
</comment>
<evidence type="ECO:0000313" key="1">
    <source>
        <dbReference type="EMBL" id="MDQ2106529.1"/>
    </source>
</evidence>
<dbReference type="Proteomes" id="UP001227317">
    <property type="component" value="Unassembled WGS sequence"/>
</dbReference>
<gene>
    <name evidence="1" type="ORF">QSG27_27830</name>
</gene>
<protein>
    <submittedName>
        <fullName evidence="1">Uncharacterized protein</fullName>
    </submittedName>
</protein>